<evidence type="ECO:0000313" key="1">
    <source>
        <dbReference type="EMBL" id="GAA0739042.1"/>
    </source>
</evidence>
<name>A0ABP3UPI1_9CLOT</name>
<dbReference type="Proteomes" id="UP001501510">
    <property type="component" value="Unassembled WGS sequence"/>
</dbReference>
<dbReference type="EMBL" id="BAAACG010000008">
    <property type="protein sequence ID" value="GAA0739042.1"/>
    <property type="molecule type" value="Genomic_DNA"/>
</dbReference>
<sequence>MSEERGYVQVYTGNGKGKTTAALGISLRAICAGKKVYFGQFVKGMKYSELKTPELLDNFKMQQFGQDKFIFNNPEEEDYRLAKEALLKIKNILQSGEYDLVVLDEANIAMYYNLFSPCDLIDILENRNPKVEVIITGRYAKDEIIEFADLVTEMKEIKHYYKKGVKARCGIEN</sequence>
<comment type="caution">
    <text evidence="1">The sequence shown here is derived from an EMBL/GenBank/DDBJ whole genome shotgun (WGS) entry which is preliminary data.</text>
</comment>
<evidence type="ECO:0000313" key="2">
    <source>
        <dbReference type="Proteomes" id="UP001501510"/>
    </source>
</evidence>
<dbReference type="NCBIfam" id="NF004637">
    <property type="entry name" value="PRK05986.1"/>
    <property type="match status" value="1"/>
</dbReference>
<dbReference type="RefSeq" id="WP_343760796.1">
    <property type="nucleotide sequence ID" value="NZ_BAAACG010000008.1"/>
</dbReference>
<dbReference type="InterPro" id="IPR003724">
    <property type="entry name" value="CblAdoTrfase_CobA"/>
</dbReference>
<dbReference type="SUPFAM" id="SSF52540">
    <property type="entry name" value="P-loop containing nucleoside triphosphate hydrolases"/>
    <property type="match status" value="1"/>
</dbReference>
<reference evidence="2" key="1">
    <citation type="journal article" date="2019" name="Int. J. Syst. Evol. Microbiol.">
        <title>The Global Catalogue of Microorganisms (GCM) 10K type strain sequencing project: providing services to taxonomists for standard genome sequencing and annotation.</title>
        <authorList>
            <consortium name="The Broad Institute Genomics Platform"/>
            <consortium name="The Broad Institute Genome Sequencing Center for Infectious Disease"/>
            <person name="Wu L."/>
            <person name="Ma J."/>
        </authorList>
    </citation>
    <scope>NUCLEOTIDE SEQUENCE [LARGE SCALE GENOMIC DNA]</scope>
    <source>
        <strain evidence="2">JCM 1407</strain>
    </source>
</reference>
<dbReference type="Gene3D" id="3.40.50.300">
    <property type="entry name" value="P-loop containing nucleotide triphosphate hydrolases"/>
    <property type="match status" value="1"/>
</dbReference>
<dbReference type="PANTHER" id="PTHR46638">
    <property type="entry name" value="CORRINOID ADENOSYLTRANSFERASE"/>
    <property type="match status" value="1"/>
</dbReference>
<dbReference type="Pfam" id="PF02572">
    <property type="entry name" value="CobA_CobO_BtuR"/>
    <property type="match status" value="1"/>
</dbReference>
<organism evidence="1 2">
    <name type="scientific">Clostridium oceanicum</name>
    <dbReference type="NCBI Taxonomy" id="1543"/>
    <lineage>
        <taxon>Bacteria</taxon>
        <taxon>Bacillati</taxon>
        <taxon>Bacillota</taxon>
        <taxon>Clostridia</taxon>
        <taxon>Eubacteriales</taxon>
        <taxon>Clostridiaceae</taxon>
        <taxon>Clostridium</taxon>
    </lineage>
</organism>
<gene>
    <name evidence="1" type="primary">cobO</name>
    <name evidence="1" type="ORF">GCM10008906_17290</name>
</gene>
<dbReference type="InterPro" id="IPR027417">
    <property type="entry name" value="P-loop_NTPase"/>
</dbReference>
<protein>
    <submittedName>
        <fullName evidence="1">Cob(I)yrinic acid a,c-diamide adenosyltransferase</fullName>
    </submittedName>
</protein>
<proteinExistence type="predicted"/>
<dbReference type="PANTHER" id="PTHR46638:SF1">
    <property type="entry name" value="CORRINOID ADENOSYLTRANSFERASE"/>
    <property type="match status" value="1"/>
</dbReference>
<dbReference type="PIRSF" id="PIRSF015617">
    <property type="entry name" value="Adensltrnsf_CobA"/>
    <property type="match status" value="1"/>
</dbReference>
<accession>A0ABP3UPI1</accession>
<dbReference type="CDD" id="cd00561">
    <property type="entry name" value="CobA_ACA"/>
    <property type="match status" value="1"/>
</dbReference>
<keyword evidence="2" id="KW-1185">Reference proteome</keyword>